<feature type="transmembrane region" description="Helical" evidence="1">
    <location>
        <begin position="1020"/>
        <end position="1036"/>
    </location>
</feature>
<feature type="transmembrane region" description="Helical" evidence="1">
    <location>
        <begin position="741"/>
        <end position="758"/>
    </location>
</feature>
<feature type="transmembrane region" description="Helical" evidence="1">
    <location>
        <begin position="710"/>
        <end position="729"/>
    </location>
</feature>
<feature type="transmembrane region" description="Helical" evidence="1">
    <location>
        <begin position="631"/>
        <end position="650"/>
    </location>
</feature>
<keyword evidence="1" id="KW-0812">Transmembrane</keyword>
<evidence type="ECO:0000256" key="1">
    <source>
        <dbReference type="SAM" id="Phobius"/>
    </source>
</evidence>
<name>A0A9X2ZKK3_9FLAO</name>
<dbReference type="EMBL" id="JAOZEV010000009">
    <property type="protein sequence ID" value="MCV9933076.1"/>
    <property type="molecule type" value="Genomic_DNA"/>
</dbReference>
<sequence>MVGFLLFALIVCVVILFYNFSILKRENEYLDSLYSKSKEEYNSLKKEIDEIKNQITQSGFVAENSVSKINEVEIVSEPIQEVIPQVIPDVMSVIDVSPQKEEDVIIEESIEKPVFSFESRTIHVLEKEENANEKETPELEEALETLPVYESEPQPEPQPEPQVYEEEVYVESAFSVLIKKIEHQFAENWTGILGTAIMVLGIGYLSIYTALKVSPAFRILILWLYAGILVGAYFFLKTKEKWFKTGLWLRSAGASLFLFGCFGASQIPALTFIHSIPIAYSLIGIGIAINLYVGYIIRQQTFLSLHVILSILILCVIPEKLLITFLLAAITATAGIILSYKEKWEYHLLIVISCFIIFDIWFTQGTNNLSASQNIFAILGIILVSVSCMYMQYRTIYANTRFDKIAFVTHLTNWVLFALGLILHSTGSKIKIFVLFTAAILCLFATLFARKKKIFWLYHLDGMVSFLLFALSIIMLNDWKVGSDIIACGLYALVITCLFIVYKNKEVLLSKIFLGLNHIFCLFIFCFFVLHINPSSEQTNITNSFATLIVMIFITLLVPVFCSVKKEFLAIDSFIVKKDLSLNGVFSVLLSILFFLSWYHTIEISFYYPLLFIALLWCFLRFKFKTNTFDFGRFTFLIITIATGLILILTEPKSNLDVVFALGIVSVITFNWFVKLLYTDDSTIKMIGIVGINVLLVSLLYKYFALYYIIQIFGFFVIALLNHEFLWIQFKRKTLSISNQIMLYGFCLVFSIFGSFLFLYNTQFLNNTEIGLIAVGLSIIETYILFADKIRNKSNAIVSGWGNLSVINSEFILFNALVFGFSCIETDYIPVYLGALALLTFWVFQKTDKIKRYNTYSFILLLGAILVSVYLAIDEANAPSKTILYITQAIGILLSVAYSYLQIKCSKDEGKMFITVLPVVQNLWIITLLFIQVDMAYLPMLFMLLAILNFGLIVYKKIDLVPESVPVIGLLSILVSVLYSIKELNHFSILAWVLQLSSIALLIVLVLLMNKKDFVKSLKIDYQIVINIWLSIIMFSQLEHKWLPVFWAATAIINLCLYYKKIGTKKEISIVYYLLANFHLAFISFNYYESKFEFVYLIIFALLALYIFIIYKYIEDFKFRNSIIIYPATFSIGLFLFLSFDKGILTFFWILESLGLLILGIILKEKYFRYVSLSLVGVCVIRLMFFDLSNADFLIRALVLLGVGVVLLIMNTLFKKYKERFD</sequence>
<feature type="transmembrane region" description="Helical" evidence="1">
    <location>
        <begin position="987"/>
        <end position="1008"/>
    </location>
</feature>
<feature type="transmembrane region" description="Helical" evidence="1">
    <location>
        <begin position="800"/>
        <end position="822"/>
    </location>
</feature>
<feature type="transmembrane region" description="Helical" evidence="1">
    <location>
        <begin position="1194"/>
        <end position="1214"/>
    </location>
</feature>
<feature type="transmembrane region" description="Helical" evidence="1">
    <location>
        <begin position="430"/>
        <end position="449"/>
    </location>
</feature>
<feature type="transmembrane region" description="Helical" evidence="1">
    <location>
        <begin position="656"/>
        <end position="674"/>
    </location>
</feature>
<feature type="transmembrane region" description="Helical" evidence="1">
    <location>
        <begin position="1094"/>
        <end position="1111"/>
    </location>
</feature>
<feature type="transmembrane region" description="Helical" evidence="1">
    <location>
        <begin position="1071"/>
        <end position="1088"/>
    </location>
</feature>
<feature type="transmembrane region" description="Helical" evidence="1">
    <location>
        <begin position="1170"/>
        <end position="1188"/>
    </location>
</feature>
<feature type="transmembrane region" description="Helical" evidence="1">
    <location>
        <begin position="375"/>
        <end position="393"/>
    </location>
</feature>
<feature type="transmembrane region" description="Helical" evidence="1">
    <location>
        <begin position="300"/>
        <end position="317"/>
    </location>
</feature>
<protein>
    <submittedName>
        <fullName evidence="2">DUF2339 domain-containing protein</fullName>
    </submittedName>
</protein>
<keyword evidence="1" id="KW-0472">Membrane</keyword>
<keyword evidence="3" id="KW-1185">Reference proteome</keyword>
<proteinExistence type="predicted"/>
<comment type="caution">
    <text evidence="2">The sequence shown here is derived from an EMBL/GenBank/DDBJ whole genome shotgun (WGS) entry which is preliminary data.</text>
</comment>
<keyword evidence="1" id="KW-1133">Transmembrane helix</keyword>
<feature type="transmembrane region" description="Helical" evidence="1">
    <location>
        <begin position="1042"/>
        <end position="1059"/>
    </location>
</feature>
<feature type="transmembrane region" description="Helical" evidence="1">
    <location>
        <begin position="6"/>
        <end position="23"/>
    </location>
</feature>
<gene>
    <name evidence="2" type="ORF">OIU80_12355</name>
</gene>
<feature type="transmembrane region" description="Helical" evidence="1">
    <location>
        <begin position="273"/>
        <end position="293"/>
    </location>
</feature>
<feature type="transmembrane region" description="Helical" evidence="1">
    <location>
        <begin position="913"/>
        <end position="931"/>
    </location>
</feature>
<feature type="transmembrane region" description="Helical" evidence="1">
    <location>
        <begin position="456"/>
        <end position="475"/>
    </location>
</feature>
<accession>A0A9X2ZKK3</accession>
<feature type="transmembrane region" description="Helical" evidence="1">
    <location>
        <begin position="405"/>
        <end position="424"/>
    </location>
</feature>
<feature type="transmembrane region" description="Helical" evidence="1">
    <location>
        <begin position="514"/>
        <end position="532"/>
    </location>
</feature>
<feature type="transmembrane region" description="Helical" evidence="1">
    <location>
        <begin position="606"/>
        <end position="624"/>
    </location>
</feature>
<feature type="transmembrane region" description="Helical" evidence="1">
    <location>
        <begin position="347"/>
        <end position="363"/>
    </location>
</feature>
<evidence type="ECO:0000313" key="3">
    <source>
        <dbReference type="Proteomes" id="UP001151133"/>
    </source>
</evidence>
<dbReference type="RefSeq" id="WP_264287313.1">
    <property type="nucleotide sequence ID" value="NZ_JAOZEV010000009.1"/>
</dbReference>
<feature type="transmembrane region" description="Helical" evidence="1">
    <location>
        <begin position="964"/>
        <end position="981"/>
    </location>
</feature>
<feature type="transmembrane region" description="Helical" evidence="1">
    <location>
        <begin position="481"/>
        <end position="502"/>
    </location>
</feature>
<feature type="transmembrane region" description="Helical" evidence="1">
    <location>
        <begin position="1146"/>
        <end position="1163"/>
    </location>
</feature>
<dbReference type="InterPro" id="IPR019286">
    <property type="entry name" value="DUF2339_TM"/>
</dbReference>
<dbReference type="Proteomes" id="UP001151133">
    <property type="component" value="Unassembled WGS sequence"/>
</dbReference>
<feature type="transmembrane region" description="Helical" evidence="1">
    <location>
        <begin position="544"/>
        <end position="562"/>
    </location>
</feature>
<feature type="transmembrane region" description="Helical" evidence="1">
    <location>
        <begin position="323"/>
        <end position="340"/>
    </location>
</feature>
<dbReference type="Pfam" id="PF10101">
    <property type="entry name" value="DUF2339"/>
    <property type="match status" value="1"/>
</dbReference>
<feature type="transmembrane region" description="Helical" evidence="1">
    <location>
        <begin position="856"/>
        <end position="873"/>
    </location>
</feature>
<feature type="transmembrane region" description="Helical" evidence="1">
    <location>
        <begin position="686"/>
        <end position="704"/>
    </location>
</feature>
<dbReference type="AlphaFoldDB" id="A0A9X2ZKK3"/>
<feature type="transmembrane region" description="Helical" evidence="1">
    <location>
        <begin position="885"/>
        <end position="901"/>
    </location>
</feature>
<feature type="transmembrane region" description="Helical" evidence="1">
    <location>
        <begin position="937"/>
        <end position="955"/>
    </location>
</feature>
<organism evidence="2 3">
    <name type="scientific">Flavobacterium frigoritolerans</name>
    <dbReference type="NCBI Taxonomy" id="2987686"/>
    <lineage>
        <taxon>Bacteria</taxon>
        <taxon>Pseudomonadati</taxon>
        <taxon>Bacteroidota</taxon>
        <taxon>Flavobacteriia</taxon>
        <taxon>Flavobacteriales</taxon>
        <taxon>Flavobacteriaceae</taxon>
        <taxon>Flavobacterium</taxon>
    </lineage>
</organism>
<evidence type="ECO:0000313" key="2">
    <source>
        <dbReference type="EMBL" id="MCV9933076.1"/>
    </source>
</evidence>
<feature type="transmembrane region" description="Helical" evidence="1">
    <location>
        <begin position="770"/>
        <end position="788"/>
    </location>
</feature>
<feature type="transmembrane region" description="Helical" evidence="1">
    <location>
        <begin position="828"/>
        <end position="844"/>
    </location>
</feature>
<feature type="transmembrane region" description="Helical" evidence="1">
    <location>
        <begin position="189"/>
        <end position="211"/>
    </location>
</feature>
<feature type="transmembrane region" description="Helical" evidence="1">
    <location>
        <begin position="217"/>
        <end position="236"/>
    </location>
</feature>
<feature type="transmembrane region" description="Helical" evidence="1">
    <location>
        <begin position="582"/>
        <end position="600"/>
    </location>
</feature>
<reference evidence="2" key="1">
    <citation type="submission" date="2022-10" db="EMBL/GenBank/DDBJ databases">
        <title>Two novel species of Flavobacterium.</title>
        <authorList>
            <person name="Liu Q."/>
            <person name="Xin Y.-H."/>
        </authorList>
    </citation>
    <scope>NUCLEOTIDE SEQUENCE</scope>
    <source>
        <strain evidence="2">LS1R47</strain>
    </source>
</reference>
<feature type="transmembrane region" description="Helical" evidence="1">
    <location>
        <begin position="1123"/>
        <end position="1140"/>
    </location>
</feature>
<feature type="transmembrane region" description="Helical" evidence="1">
    <location>
        <begin position="248"/>
        <end position="267"/>
    </location>
</feature>